<gene>
    <name evidence="3" type="primary">LOC111089568</name>
</gene>
<protein>
    <submittedName>
        <fullName evidence="3">Uncharacterized protein LOC111089568 isoform X1</fullName>
    </submittedName>
</protein>
<name>A0ABM1TQ75_LIMPO</name>
<keyword evidence="1" id="KW-0472">Membrane</keyword>
<proteinExistence type="predicted"/>
<dbReference type="RefSeq" id="XP_022258031.1">
    <property type="nucleotide sequence ID" value="XM_022402323.1"/>
</dbReference>
<accession>A0ABM1TQ75</accession>
<evidence type="ECO:0000313" key="2">
    <source>
        <dbReference type="Proteomes" id="UP000694941"/>
    </source>
</evidence>
<reference evidence="3" key="1">
    <citation type="submission" date="2025-08" db="UniProtKB">
        <authorList>
            <consortium name="RefSeq"/>
        </authorList>
    </citation>
    <scope>IDENTIFICATION</scope>
    <source>
        <tissue evidence="3">Muscle</tissue>
    </source>
</reference>
<feature type="transmembrane region" description="Helical" evidence="1">
    <location>
        <begin position="138"/>
        <end position="157"/>
    </location>
</feature>
<dbReference type="GeneID" id="111089568"/>
<feature type="transmembrane region" description="Helical" evidence="1">
    <location>
        <begin position="12"/>
        <end position="29"/>
    </location>
</feature>
<evidence type="ECO:0000313" key="3">
    <source>
        <dbReference type="RefSeq" id="XP_022258031.1"/>
    </source>
</evidence>
<dbReference type="Proteomes" id="UP000694941">
    <property type="component" value="Unplaced"/>
</dbReference>
<keyword evidence="1" id="KW-1133">Transmembrane helix</keyword>
<organism evidence="2 3">
    <name type="scientific">Limulus polyphemus</name>
    <name type="common">Atlantic horseshoe crab</name>
    <dbReference type="NCBI Taxonomy" id="6850"/>
    <lineage>
        <taxon>Eukaryota</taxon>
        <taxon>Metazoa</taxon>
        <taxon>Ecdysozoa</taxon>
        <taxon>Arthropoda</taxon>
        <taxon>Chelicerata</taxon>
        <taxon>Merostomata</taxon>
        <taxon>Xiphosura</taxon>
        <taxon>Limulidae</taxon>
        <taxon>Limulus</taxon>
    </lineage>
</organism>
<evidence type="ECO:0000256" key="1">
    <source>
        <dbReference type="SAM" id="Phobius"/>
    </source>
</evidence>
<keyword evidence="1" id="KW-0812">Transmembrane</keyword>
<sequence length="169" mass="19628">MWRKRYKVNNALSYVLHALYIQLMFTFVVRSEHLTTRKASKGFVSQTCDIESAINLTTTCSQEFRSTVEDKGKAIKSNPEILCWNFCKLRVCQEKAMTDTHCHEEVKYFIDSNVKIAEVILHQSQKVNCKYYDCNNCVTIFPSFGFTIIVFILLIFIQQNALKMNCKIA</sequence>
<keyword evidence="2" id="KW-1185">Reference proteome</keyword>